<gene>
    <name evidence="2" type="ORF">MESMUL_17040</name>
</gene>
<dbReference type="Proteomes" id="UP000266091">
    <property type="component" value="Unassembled WGS sequence"/>
</dbReference>
<feature type="compositionally biased region" description="Basic residues" evidence="1">
    <location>
        <begin position="132"/>
        <end position="141"/>
    </location>
</feature>
<evidence type="ECO:0000313" key="3">
    <source>
        <dbReference type="Proteomes" id="UP000266091"/>
    </source>
</evidence>
<protein>
    <submittedName>
        <fullName evidence="2">Uncharacterized protein</fullName>
    </submittedName>
</protein>
<evidence type="ECO:0000313" key="2">
    <source>
        <dbReference type="EMBL" id="GBO94350.1"/>
    </source>
</evidence>
<feature type="region of interest" description="Disordered" evidence="1">
    <location>
        <begin position="132"/>
        <end position="215"/>
    </location>
</feature>
<comment type="caution">
    <text evidence="2">The sequence shown here is derived from an EMBL/GenBank/DDBJ whole genome shotgun (WGS) entry which is preliminary data.</text>
</comment>
<reference evidence="2 3" key="1">
    <citation type="journal article" date="2018" name="Int. J. Syst. Evol. Microbiol.">
        <title>Mesosutterella multiformis gen. nov., sp. nov., a member of the family Sutterellaceae and Sutterella megalosphaeroides sp. nov., isolated from human faeces.</title>
        <authorList>
            <person name="Sakamoto M."/>
            <person name="Ikeyama N."/>
            <person name="Kunihiro T."/>
            <person name="Iino T."/>
            <person name="Yuki M."/>
            <person name="Ohkuma M."/>
        </authorList>
    </citation>
    <scope>NUCLEOTIDE SEQUENCE [LARGE SCALE GENOMIC DNA]</scope>
    <source>
        <strain evidence="2 3">4NBBH2</strain>
    </source>
</reference>
<keyword evidence="3" id="KW-1185">Reference proteome</keyword>
<proteinExistence type="predicted"/>
<feature type="compositionally biased region" description="Basic residues" evidence="1">
    <location>
        <begin position="182"/>
        <end position="193"/>
    </location>
</feature>
<feature type="compositionally biased region" description="Low complexity" evidence="1">
    <location>
        <begin position="142"/>
        <end position="163"/>
    </location>
</feature>
<dbReference type="AlphaFoldDB" id="A0A388SFY1"/>
<name>A0A388SFY1_9BURK</name>
<feature type="compositionally biased region" description="Polar residues" evidence="1">
    <location>
        <begin position="200"/>
        <end position="215"/>
    </location>
</feature>
<accession>A0A388SFY1</accession>
<evidence type="ECO:0000256" key="1">
    <source>
        <dbReference type="SAM" id="MobiDB-lite"/>
    </source>
</evidence>
<organism evidence="2 3">
    <name type="scientific">Mesosutterella multiformis</name>
    <dbReference type="NCBI Taxonomy" id="2259133"/>
    <lineage>
        <taxon>Bacteria</taxon>
        <taxon>Pseudomonadati</taxon>
        <taxon>Pseudomonadota</taxon>
        <taxon>Betaproteobacteria</taxon>
        <taxon>Burkholderiales</taxon>
        <taxon>Sutterellaceae</taxon>
        <taxon>Mesosutterella</taxon>
    </lineage>
</organism>
<sequence>MSRTYTGKIHVGQRRVTRANGDVYVYERHTQYDRETQKTVTLKNKLLGKLDPETGEIVPTRPKSRSKKEASASIEHACLADILDLVARETGIDKGLESAFGTAAAQKIATIARYLIATDGAAIPRMEAWQVGHRRPTRKAWAKAPAASSSTRSARMATGSRSSLPPGRQGSRRPRASPSTRPRFRPTARGRPRPARDSTRTATGWTPSSCSRSTR</sequence>
<dbReference type="EMBL" id="BGZJ01000002">
    <property type="protein sequence ID" value="GBO94350.1"/>
    <property type="molecule type" value="Genomic_DNA"/>
</dbReference>